<dbReference type="CDD" id="cd19152">
    <property type="entry name" value="AKR_AKR15A"/>
    <property type="match status" value="1"/>
</dbReference>
<evidence type="ECO:0000313" key="3">
    <source>
        <dbReference type="Proteomes" id="UP000642748"/>
    </source>
</evidence>
<gene>
    <name evidence="2" type="ORF">Raf01_92320</name>
</gene>
<dbReference type="Pfam" id="PF00248">
    <property type="entry name" value="Aldo_ket_red"/>
    <property type="match status" value="1"/>
</dbReference>
<dbReference type="AlphaFoldDB" id="A0A8J3R137"/>
<dbReference type="PANTHER" id="PTHR42686">
    <property type="entry name" value="GH17980P-RELATED"/>
    <property type="match status" value="1"/>
</dbReference>
<evidence type="ECO:0000259" key="1">
    <source>
        <dbReference type="Pfam" id="PF00248"/>
    </source>
</evidence>
<dbReference type="Gene3D" id="3.20.20.100">
    <property type="entry name" value="NADP-dependent oxidoreductase domain"/>
    <property type="match status" value="1"/>
</dbReference>
<accession>A0A8J3R137</accession>
<dbReference type="Proteomes" id="UP000642748">
    <property type="component" value="Unassembled WGS sequence"/>
</dbReference>
<dbReference type="RefSeq" id="WP_203924464.1">
    <property type="nucleotide sequence ID" value="NZ_BONZ01000115.1"/>
</dbReference>
<reference evidence="2" key="1">
    <citation type="submission" date="2021-01" db="EMBL/GenBank/DDBJ databases">
        <title>Whole genome shotgun sequence of Rugosimonospora africana NBRC 104875.</title>
        <authorList>
            <person name="Komaki H."/>
            <person name="Tamura T."/>
        </authorList>
    </citation>
    <scope>NUCLEOTIDE SEQUENCE</scope>
    <source>
        <strain evidence="2">NBRC 104875</strain>
    </source>
</reference>
<dbReference type="GO" id="GO:0016491">
    <property type="term" value="F:oxidoreductase activity"/>
    <property type="evidence" value="ECO:0007669"/>
    <property type="project" value="InterPro"/>
</dbReference>
<feature type="domain" description="NADP-dependent oxidoreductase" evidence="1">
    <location>
        <begin position="13"/>
        <end position="305"/>
    </location>
</feature>
<dbReference type="InterPro" id="IPR023210">
    <property type="entry name" value="NADP_OxRdtase_dom"/>
</dbReference>
<dbReference type="SUPFAM" id="SSF51430">
    <property type="entry name" value="NAD(P)-linked oxidoreductase"/>
    <property type="match status" value="1"/>
</dbReference>
<dbReference type="InterPro" id="IPR020471">
    <property type="entry name" value="AKR"/>
</dbReference>
<keyword evidence="3" id="KW-1185">Reference proteome</keyword>
<protein>
    <submittedName>
        <fullName evidence="2">Oxidoreductase</fullName>
    </submittedName>
</protein>
<name>A0A8J3R137_9ACTN</name>
<sequence length="334" mass="35733">MMLGRTEVAVTALGFGTAPIGNLYRAVPDERAAATVAAAWDAGVRYFDTAPHYGLGLAERRLGEVLAGYPRDEYVVSTKVGRLLVPNPDGVGRTDLDNGFDVPADLRRAWDLTADGIRRSLDESLGRLGLDRVDVALIHDPDESDAPETALTGAYPALRELRAQGVVGAIGIGSKQPAILRRFVEETDLDVIMLAGRYTLLEQPALDDLLPSCQRRGVSVVNVGVFNSGLLATDWPEQDAHYEYDAAPTDLIDRARRIASVCRRHGTALPQAALAFAAAYPSMASVVVGAERPEHMRRNAELFAAPPPAPLWADLVAEGLLRADAPIPSPTAAA</sequence>
<dbReference type="PANTHER" id="PTHR42686:SF1">
    <property type="entry name" value="GH17980P-RELATED"/>
    <property type="match status" value="1"/>
</dbReference>
<proteinExistence type="predicted"/>
<dbReference type="EMBL" id="BONZ01000115">
    <property type="protein sequence ID" value="GIH21060.1"/>
    <property type="molecule type" value="Genomic_DNA"/>
</dbReference>
<comment type="caution">
    <text evidence="2">The sequence shown here is derived from an EMBL/GenBank/DDBJ whole genome shotgun (WGS) entry which is preliminary data.</text>
</comment>
<dbReference type="GO" id="GO:0005829">
    <property type="term" value="C:cytosol"/>
    <property type="evidence" value="ECO:0007669"/>
    <property type="project" value="TreeGrafter"/>
</dbReference>
<evidence type="ECO:0000313" key="2">
    <source>
        <dbReference type="EMBL" id="GIH21060.1"/>
    </source>
</evidence>
<organism evidence="2 3">
    <name type="scientific">Rugosimonospora africana</name>
    <dbReference type="NCBI Taxonomy" id="556532"/>
    <lineage>
        <taxon>Bacteria</taxon>
        <taxon>Bacillati</taxon>
        <taxon>Actinomycetota</taxon>
        <taxon>Actinomycetes</taxon>
        <taxon>Micromonosporales</taxon>
        <taxon>Micromonosporaceae</taxon>
        <taxon>Rugosimonospora</taxon>
    </lineage>
</organism>
<dbReference type="InterPro" id="IPR036812">
    <property type="entry name" value="NAD(P)_OxRdtase_dom_sf"/>
</dbReference>